<evidence type="ECO:0000313" key="2">
    <source>
        <dbReference type="EMBL" id="PKR60068.1"/>
    </source>
</evidence>
<name>A0A2N3LBC6_9PROT</name>
<dbReference type="AlphaFoldDB" id="A0A2N3LBC6"/>
<dbReference type="InterPro" id="IPR041657">
    <property type="entry name" value="HTH_17"/>
</dbReference>
<gene>
    <name evidence="2" type="ORF">COO92_01460</name>
</gene>
<dbReference type="Pfam" id="PF12728">
    <property type="entry name" value="HTH_17"/>
    <property type="match status" value="1"/>
</dbReference>
<dbReference type="Proteomes" id="UP000233332">
    <property type="component" value="Unassembled WGS sequence"/>
</dbReference>
<dbReference type="EMBL" id="NXGX01000001">
    <property type="protein sequence ID" value="PKR60068.1"/>
    <property type="molecule type" value="Genomic_DNA"/>
</dbReference>
<dbReference type="InterPro" id="IPR009061">
    <property type="entry name" value="DNA-bd_dom_put_sf"/>
</dbReference>
<evidence type="ECO:0000313" key="3">
    <source>
        <dbReference type="Proteomes" id="UP000233332"/>
    </source>
</evidence>
<keyword evidence="3" id="KW-1185">Reference proteome</keyword>
<reference evidence="2 3" key="1">
    <citation type="submission" date="2017-09" db="EMBL/GenBank/DDBJ databases">
        <title>Biodiversity and function of Thalassospira species in the particle-attached aromatic-hydrocarbon-degrading consortia from the surface seawater of the China South Sea.</title>
        <authorList>
            <person name="Dong C."/>
            <person name="Lai Q."/>
            <person name="Shao Z."/>
        </authorList>
    </citation>
    <scope>NUCLEOTIDE SEQUENCE [LARGE SCALE GENOMIC DNA]</scope>
    <source>
        <strain evidence="2 3">139Z-12</strain>
    </source>
</reference>
<accession>A0A2N3LBC6</accession>
<dbReference type="Gene3D" id="1.10.238.160">
    <property type="match status" value="1"/>
</dbReference>
<proteinExistence type="predicted"/>
<dbReference type="RefSeq" id="WP_101299266.1">
    <property type="nucleotide sequence ID" value="NZ_NXGX01000001.1"/>
</dbReference>
<dbReference type="SUPFAM" id="SSF46955">
    <property type="entry name" value="Putative DNA-binding domain"/>
    <property type="match status" value="1"/>
</dbReference>
<comment type="caution">
    <text evidence="2">The sequence shown here is derived from an EMBL/GenBank/DDBJ whole genome shotgun (WGS) entry which is preliminary data.</text>
</comment>
<organism evidence="2 3">
    <name type="scientific">Thalassospira lohafexi</name>
    <dbReference type="NCBI Taxonomy" id="744227"/>
    <lineage>
        <taxon>Bacteria</taxon>
        <taxon>Pseudomonadati</taxon>
        <taxon>Pseudomonadota</taxon>
        <taxon>Alphaproteobacteria</taxon>
        <taxon>Rhodospirillales</taxon>
        <taxon>Thalassospiraceae</taxon>
        <taxon>Thalassospira</taxon>
    </lineage>
</organism>
<protein>
    <submittedName>
        <fullName evidence="2">AlpA family transcriptional regulator</fullName>
    </submittedName>
</protein>
<sequence>MAQYLSVKQVAERYSVSAPTVWRWAQANNFPQPVRITGNCTRWRMVDIEAWEKSRFGGAA</sequence>
<evidence type="ECO:0000259" key="1">
    <source>
        <dbReference type="Pfam" id="PF12728"/>
    </source>
</evidence>
<feature type="domain" description="Helix-turn-helix" evidence="1">
    <location>
        <begin position="4"/>
        <end position="53"/>
    </location>
</feature>